<dbReference type="Pfam" id="PF02902">
    <property type="entry name" value="Peptidase_C48"/>
    <property type="match status" value="1"/>
</dbReference>
<evidence type="ECO:0000313" key="8">
    <source>
        <dbReference type="Proteomes" id="UP001157418"/>
    </source>
</evidence>
<evidence type="ECO:0000259" key="6">
    <source>
        <dbReference type="PROSITE" id="PS50600"/>
    </source>
</evidence>
<feature type="compositionally biased region" description="Basic and acidic residues" evidence="5">
    <location>
        <begin position="434"/>
        <end position="472"/>
    </location>
</feature>
<evidence type="ECO:0000256" key="3">
    <source>
        <dbReference type="ARBA" id="ARBA00022801"/>
    </source>
</evidence>
<dbReference type="SUPFAM" id="SSF54001">
    <property type="entry name" value="Cysteine proteinases"/>
    <property type="match status" value="1"/>
</dbReference>
<evidence type="ECO:0000256" key="4">
    <source>
        <dbReference type="SAM" id="Coils"/>
    </source>
</evidence>
<keyword evidence="3" id="KW-0378">Hydrolase</keyword>
<comment type="similarity">
    <text evidence="1">Belongs to the peptidase C48 family.</text>
</comment>
<dbReference type="PANTHER" id="PTHR33018">
    <property type="entry name" value="OS10G0338966 PROTEIN-RELATED"/>
    <property type="match status" value="1"/>
</dbReference>
<feature type="compositionally biased region" description="Acidic residues" evidence="5">
    <location>
        <begin position="473"/>
        <end position="482"/>
    </location>
</feature>
<keyword evidence="8" id="KW-1185">Reference proteome</keyword>
<keyword evidence="2" id="KW-0645">Protease</keyword>
<dbReference type="GO" id="GO:0008234">
    <property type="term" value="F:cysteine-type peptidase activity"/>
    <property type="evidence" value="ECO:0007669"/>
    <property type="project" value="InterPro"/>
</dbReference>
<feature type="region of interest" description="Disordered" evidence="5">
    <location>
        <begin position="430"/>
        <end position="485"/>
    </location>
</feature>
<comment type="caution">
    <text evidence="7">The sequence shown here is derived from an EMBL/GenBank/DDBJ whole genome shotgun (WGS) entry which is preliminary data.</text>
</comment>
<sequence length="756" mass="86271">MKSIGNPHERVDERIRSGKPLSKATIDVVDAQLLDQAHLYVLRNTVVVEPYIEQHMLELKDLNLRHARKSTWLQSQHSQTFISWFKKEVRKRLANGEDICDDVRWLAKGPNFAVSKYSGFAINEYRFHTTSRDESRTTQCSGVSLVAHTLQIASAKDSNPVYGALKRTKAKNTRAHHKYNHRLSRKGYARLINDIMQETSKTEEEIDRTLLWKKARELKTGGYESDVKMIVDKIDELQKSGSFGEVTFGTYDVLTEALGTQEQRGRVRGMGKFITPQQYFYLPKNVKYYLDIENERVDKRINKLEDDLEKLKRGVLNVSEAASCQVGGVIEDVEKERRDESLDNSCLLAVEFGANVVAKGTIMKYSASNENIEVMMETILQGEALIPIPLEEEFIVKVKDALGHILSWPRHLVIRCYDLGKVVAKPMKKHATPVKKDETPMKEDATPLKEEIGSKKKEKGTGKMGDGKKEPCDVEEGNDMEEGNGIKKKIKKEKQNVTLQRRWTRAQMKTRIRIEKSSILKMTEIMADGQVTKVDSIKLQSENDLFGYDSYTYLSWDDFEAVLTMDELTGAVIVSYMMVLFNKMKYGPPERDHGICFVNPTLISPSMRKGKSKNIDVARRGLANRLSNRKGKDIIFMPYNPGRHWVVGVLDMKSDTCYYLDSLSSGNFNMAMVMYATQSGSNKKVKLNWVNVTCPVQPGSTECGYYMLRFMNEIMEEGIEVLVKDNIGGGKVVYTTDDIDEIREEWTEFVTGFIYR</sequence>
<keyword evidence="4" id="KW-0175">Coiled coil</keyword>
<dbReference type="PROSITE" id="PS50600">
    <property type="entry name" value="ULP_PROTEASE"/>
    <property type="match status" value="1"/>
</dbReference>
<dbReference type="Gene3D" id="3.40.395.10">
    <property type="entry name" value="Adenoviral Proteinase, Chain A"/>
    <property type="match status" value="1"/>
</dbReference>
<dbReference type="EMBL" id="CAKMRJ010001112">
    <property type="protein sequence ID" value="CAH1423010.1"/>
    <property type="molecule type" value="Genomic_DNA"/>
</dbReference>
<dbReference type="PANTHER" id="PTHR33018:SF31">
    <property type="entry name" value="TRANSPOSASE, PTTA_EN_SPM, PLANT"/>
    <property type="match status" value="1"/>
</dbReference>
<reference evidence="7 8" key="1">
    <citation type="submission" date="2022-01" db="EMBL/GenBank/DDBJ databases">
        <authorList>
            <person name="Xiong W."/>
            <person name="Schranz E."/>
        </authorList>
    </citation>
    <scope>NUCLEOTIDE SEQUENCE [LARGE SCALE GENOMIC DNA]</scope>
</reference>
<feature type="domain" description="Ubiquitin-like protease family profile" evidence="6">
    <location>
        <begin position="552"/>
        <end position="714"/>
    </location>
</feature>
<dbReference type="InterPro" id="IPR038765">
    <property type="entry name" value="Papain-like_cys_pep_sf"/>
</dbReference>
<dbReference type="Proteomes" id="UP001157418">
    <property type="component" value="Unassembled WGS sequence"/>
</dbReference>
<gene>
    <name evidence="7" type="ORF">LVIROSA_LOCUS10306</name>
</gene>
<proteinExistence type="inferred from homology"/>
<dbReference type="GO" id="GO:0006508">
    <property type="term" value="P:proteolysis"/>
    <property type="evidence" value="ECO:0007669"/>
    <property type="project" value="UniProtKB-KW"/>
</dbReference>
<evidence type="ECO:0000256" key="1">
    <source>
        <dbReference type="ARBA" id="ARBA00005234"/>
    </source>
</evidence>
<evidence type="ECO:0000256" key="5">
    <source>
        <dbReference type="SAM" id="MobiDB-lite"/>
    </source>
</evidence>
<organism evidence="7 8">
    <name type="scientific">Lactuca virosa</name>
    <dbReference type="NCBI Taxonomy" id="75947"/>
    <lineage>
        <taxon>Eukaryota</taxon>
        <taxon>Viridiplantae</taxon>
        <taxon>Streptophyta</taxon>
        <taxon>Embryophyta</taxon>
        <taxon>Tracheophyta</taxon>
        <taxon>Spermatophyta</taxon>
        <taxon>Magnoliopsida</taxon>
        <taxon>eudicotyledons</taxon>
        <taxon>Gunneridae</taxon>
        <taxon>Pentapetalae</taxon>
        <taxon>asterids</taxon>
        <taxon>campanulids</taxon>
        <taxon>Asterales</taxon>
        <taxon>Asteraceae</taxon>
        <taxon>Cichorioideae</taxon>
        <taxon>Cichorieae</taxon>
        <taxon>Lactucinae</taxon>
        <taxon>Lactuca</taxon>
    </lineage>
</organism>
<accession>A0AAU9M8I1</accession>
<feature type="coiled-coil region" evidence="4">
    <location>
        <begin position="294"/>
        <end position="321"/>
    </location>
</feature>
<evidence type="ECO:0000256" key="2">
    <source>
        <dbReference type="ARBA" id="ARBA00022670"/>
    </source>
</evidence>
<dbReference type="InterPro" id="IPR003653">
    <property type="entry name" value="Peptidase_C48_C"/>
</dbReference>
<name>A0AAU9M8I1_9ASTR</name>
<protein>
    <recommendedName>
        <fullName evidence="6">Ubiquitin-like protease family profile domain-containing protein</fullName>
    </recommendedName>
</protein>
<evidence type="ECO:0000313" key="7">
    <source>
        <dbReference type="EMBL" id="CAH1423010.1"/>
    </source>
</evidence>
<dbReference type="AlphaFoldDB" id="A0AAU9M8I1"/>